<proteinExistence type="predicted"/>
<comment type="caution">
    <text evidence="1">The sequence shown here is derived from an EMBL/GenBank/DDBJ whole genome shotgun (WGS) entry which is preliminary data.</text>
</comment>
<organism evidence="1 2">
    <name type="scientific">Aerophobetes bacterium</name>
    <dbReference type="NCBI Taxonomy" id="2030807"/>
    <lineage>
        <taxon>Bacteria</taxon>
        <taxon>Candidatus Aerophobota</taxon>
    </lineage>
</organism>
<dbReference type="AlphaFoldDB" id="A0A497E2F8"/>
<name>A0A497E2F8_UNCAE</name>
<protein>
    <submittedName>
        <fullName evidence="1">(2Fe-2S) ferredoxin domain-containing protein</fullName>
    </submittedName>
</protein>
<sequence>MKLEELRKIRERMGSELRLRGGKVRIRIVVGMGTSGIAAGAREVLRTFLEEIEKRKLNDVVVAQTGEKGFASKEPLVEIIEEDRSTVVYGNMTPEKARRVMVEHIVNGNVVGDYVVAIANPER</sequence>
<dbReference type="InterPro" id="IPR036249">
    <property type="entry name" value="Thioredoxin-like_sf"/>
</dbReference>
<accession>A0A497E2F8</accession>
<dbReference type="EMBL" id="QMPZ01000114">
    <property type="protein sequence ID" value="RLE08160.1"/>
    <property type="molecule type" value="Genomic_DNA"/>
</dbReference>
<dbReference type="CDD" id="cd02980">
    <property type="entry name" value="TRX_Fd_family"/>
    <property type="match status" value="1"/>
</dbReference>
<dbReference type="SUPFAM" id="SSF52833">
    <property type="entry name" value="Thioredoxin-like"/>
    <property type="match status" value="1"/>
</dbReference>
<dbReference type="Gene3D" id="3.40.30.10">
    <property type="entry name" value="Glutaredoxin"/>
    <property type="match status" value="1"/>
</dbReference>
<gene>
    <name evidence="1" type="ORF">DRJ00_06795</name>
</gene>
<dbReference type="Proteomes" id="UP000279422">
    <property type="component" value="Unassembled WGS sequence"/>
</dbReference>
<reference evidence="1 2" key="1">
    <citation type="submission" date="2018-06" db="EMBL/GenBank/DDBJ databases">
        <title>Extensive metabolic versatility and redundancy in microbially diverse, dynamic hydrothermal sediments.</title>
        <authorList>
            <person name="Dombrowski N."/>
            <person name="Teske A."/>
            <person name="Baker B.J."/>
        </authorList>
    </citation>
    <scope>NUCLEOTIDE SEQUENCE [LARGE SCALE GENOMIC DNA]</scope>
    <source>
        <strain evidence="1">B47_G16</strain>
    </source>
</reference>
<evidence type="ECO:0000313" key="2">
    <source>
        <dbReference type="Proteomes" id="UP000279422"/>
    </source>
</evidence>
<evidence type="ECO:0000313" key="1">
    <source>
        <dbReference type="EMBL" id="RLE08160.1"/>
    </source>
</evidence>